<dbReference type="InterPro" id="IPR011009">
    <property type="entry name" value="Kinase-like_dom_sf"/>
</dbReference>
<name>A0A812IFY6_9DINO</name>
<feature type="zinc finger region" description="C3H1-type" evidence="4">
    <location>
        <begin position="6"/>
        <end position="33"/>
    </location>
</feature>
<evidence type="ECO:0000256" key="1">
    <source>
        <dbReference type="ARBA" id="ARBA00022723"/>
    </source>
</evidence>
<dbReference type="OrthoDB" id="410307at2759"/>
<gene>
    <name evidence="8" type="primary">ACP5</name>
    <name evidence="8" type="ORF">SNAT2548_LOCUS3815</name>
</gene>
<accession>A0A812IFY6</accession>
<dbReference type="Gene3D" id="1.10.510.10">
    <property type="entry name" value="Transferase(Phosphotransferase) domain 1"/>
    <property type="match status" value="1"/>
</dbReference>
<dbReference type="InterPro" id="IPR045868">
    <property type="entry name" value="Znf_C3H13/40"/>
</dbReference>
<evidence type="ECO:0000313" key="8">
    <source>
        <dbReference type="EMBL" id="CAE7031725.1"/>
    </source>
</evidence>
<comment type="caution">
    <text evidence="8">The sequence shown here is derived from an EMBL/GenBank/DDBJ whole genome shotgun (WGS) entry which is preliminary data.</text>
</comment>
<reference evidence="8" key="1">
    <citation type="submission" date="2021-02" db="EMBL/GenBank/DDBJ databases">
        <authorList>
            <person name="Dougan E. K."/>
            <person name="Rhodes N."/>
            <person name="Thang M."/>
            <person name="Chan C."/>
        </authorList>
    </citation>
    <scope>NUCLEOTIDE SEQUENCE</scope>
</reference>
<dbReference type="SUPFAM" id="SSF56112">
    <property type="entry name" value="Protein kinase-like (PK-like)"/>
    <property type="match status" value="1"/>
</dbReference>
<feature type="domain" description="Protein kinase" evidence="6">
    <location>
        <begin position="419"/>
        <end position="677"/>
    </location>
</feature>
<dbReference type="PANTHER" id="PTHR38160">
    <property type="entry name" value="ZINC FINGER CCCH DOMAIN-CONTAINING PROTEIN 40"/>
    <property type="match status" value="1"/>
</dbReference>
<dbReference type="Proteomes" id="UP000604046">
    <property type="component" value="Unassembled WGS sequence"/>
</dbReference>
<feature type="domain" description="C3H1-type" evidence="7">
    <location>
        <begin position="6"/>
        <end position="33"/>
    </location>
</feature>
<dbReference type="SMART" id="SM00220">
    <property type="entry name" value="S_TKc"/>
    <property type="match status" value="1"/>
</dbReference>
<evidence type="ECO:0000256" key="4">
    <source>
        <dbReference type="PROSITE-ProRule" id="PRU00723"/>
    </source>
</evidence>
<evidence type="ECO:0000259" key="7">
    <source>
        <dbReference type="PROSITE" id="PS50103"/>
    </source>
</evidence>
<evidence type="ECO:0000256" key="3">
    <source>
        <dbReference type="ARBA" id="ARBA00022833"/>
    </source>
</evidence>
<evidence type="ECO:0000313" key="9">
    <source>
        <dbReference type="Proteomes" id="UP000604046"/>
    </source>
</evidence>
<keyword evidence="9" id="KW-1185">Reference proteome</keyword>
<dbReference type="InterPro" id="IPR000571">
    <property type="entry name" value="Znf_CCCH"/>
</dbReference>
<dbReference type="GO" id="GO:0004672">
    <property type="term" value="F:protein kinase activity"/>
    <property type="evidence" value="ECO:0007669"/>
    <property type="project" value="InterPro"/>
</dbReference>
<dbReference type="PROSITE" id="PS50103">
    <property type="entry name" value="ZF_C3H1"/>
    <property type="match status" value="1"/>
</dbReference>
<proteinExistence type="predicted"/>
<dbReference type="Pfam" id="PF00642">
    <property type="entry name" value="zf-CCCH"/>
    <property type="match status" value="1"/>
</dbReference>
<protein>
    <submittedName>
        <fullName evidence="8">ACP5 protein</fullName>
    </submittedName>
</protein>
<dbReference type="PANTHER" id="PTHR38160:SF1">
    <property type="entry name" value="ZINC FINGER CCCH DOMAIN-CONTAINING PROTEIN 40"/>
    <property type="match status" value="1"/>
</dbReference>
<dbReference type="InterPro" id="IPR000719">
    <property type="entry name" value="Prot_kinase_dom"/>
</dbReference>
<dbReference type="InterPro" id="IPR036855">
    <property type="entry name" value="Znf_CCCH_sf"/>
</dbReference>
<dbReference type="SMART" id="SM00356">
    <property type="entry name" value="ZnF_C3H1"/>
    <property type="match status" value="1"/>
</dbReference>
<keyword evidence="1 4" id="KW-0479">Metal-binding</keyword>
<keyword evidence="2 4" id="KW-0863">Zinc-finger</keyword>
<evidence type="ECO:0000256" key="2">
    <source>
        <dbReference type="ARBA" id="ARBA00022771"/>
    </source>
</evidence>
<dbReference type="PROSITE" id="PS50011">
    <property type="entry name" value="PROTEIN_KINASE_DOM"/>
    <property type="match status" value="1"/>
</dbReference>
<dbReference type="EMBL" id="CAJNDS010000234">
    <property type="protein sequence ID" value="CAE7031725.1"/>
    <property type="molecule type" value="Genomic_DNA"/>
</dbReference>
<evidence type="ECO:0000259" key="6">
    <source>
        <dbReference type="PROSITE" id="PS50011"/>
    </source>
</evidence>
<keyword evidence="3 4" id="KW-0862">Zinc</keyword>
<dbReference type="SUPFAM" id="SSF90229">
    <property type="entry name" value="CCCH zinc finger"/>
    <property type="match status" value="1"/>
</dbReference>
<dbReference type="GO" id="GO:0005524">
    <property type="term" value="F:ATP binding"/>
    <property type="evidence" value="ECO:0007669"/>
    <property type="project" value="InterPro"/>
</dbReference>
<evidence type="ECO:0000256" key="5">
    <source>
        <dbReference type="SAM" id="MobiDB-lite"/>
    </source>
</evidence>
<organism evidence="8 9">
    <name type="scientific">Symbiodinium natans</name>
    <dbReference type="NCBI Taxonomy" id="878477"/>
    <lineage>
        <taxon>Eukaryota</taxon>
        <taxon>Sar</taxon>
        <taxon>Alveolata</taxon>
        <taxon>Dinophyceae</taxon>
        <taxon>Suessiales</taxon>
        <taxon>Symbiodiniaceae</taxon>
        <taxon>Symbiodinium</taxon>
    </lineage>
</organism>
<dbReference type="Gene3D" id="4.10.1000.10">
    <property type="entry name" value="Zinc finger, CCCH-type"/>
    <property type="match status" value="1"/>
</dbReference>
<dbReference type="AlphaFoldDB" id="A0A812IFY6"/>
<dbReference type="GO" id="GO:0008270">
    <property type="term" value="F:zinc ion binding"/>
    <property type="evidence" value="ECO:0007669"/>
    <property type="project" value="UniProtKB-KW"/>
</dbReference>
<feature type="region of interest" description="Disordered" evidence="5">
    <location>
        <begin position="37"/>
        <end position="69"/>
    </location>
</feature>
<feature type="region of interest" description="Disordered" evidence="5">
    <location>
        <begin position="298"/>
        <end position="318"/>
    </location>
</feature>
<sequence>MTSHSSYKTKLCKFYERGFCDRGRDCSFAHGEDELRRPAQGGDQWKMRPGCGDPLDEHEQQEGGEAMAQDSAGHVEYSECWREAIRGYIGSRGDPSDYLVLDNSNEVVFWDRSSFVASPGIFPLRVVRKVTRKAERALDGAEELTRKSFQAEYPTLHRFFGQLADMSRAELEERDQLMTHWSKVRVTAHVQQYVATLAILKSQPATSATASRICIPFNLFDGGCTKDRCRYRHLCLFCGQDSEDRHARCPARDSFHAERKALRSRLHHDPLDPTAPGICGDDENLLASLKRLARDPLAKTVQHQKQEADPETPSPALPAALGSLVALGPAEEDPSAKEMIGDASTDACDSDGRSDAFATLLEVPVPDLQVESSCESSPLDELDDLDWSVIPRLRAKWRDAVRGTRCYSRVPESDPRYVILWQCLLGKSAEKKVYLGFNMLTGFSVAVALAGFPVEKLRSKVASCPLRKNFPSLLTYEAAFEVQGRTALVMECVDNVLADLVPLWKKRFGNEQHVFWIQHTGSQVLQAAYEVSQLPVDEQLSSGHCDLCPRRILMDALGFVRLKGVGFCWREDPERRQRREGGNHFEAPEVLEGSSLLPSLPCSPSSCSKRLSFSAGETLRAMLLCSENVEDAAMDLLDFQRKQPHYGHLLVDLISSLTKQEPWKRLDLLVAKRHPFFWSSEKCMAFITDVAATLQDEDAEESWWWDIFRKLDLAWQEWKHTGVSQAHVRPEGEGWWRLLERDQDRMRACSAEELVDTSWETLLDLARDLSNVDPFDDLLHQAFLNQVPFLTSAVWKHVVDCHSDLWSF</sequence>